<gene>
    <name evidence="1" type="ORF">NDU88_003513</name>
</gene>
<dbReference type="Proteomes" id="UP001066276">
    <property type="component" value="Chromosome 10"/>
</dbReference>
<sequence length="73" mass="8275">NSTSASSEREYENICFVGRPWRIVDGSLNKPVCKGMMEALLFHIMTKPGITEHCLLQHYRGVLQPAVVMEILK</sequence>
<keyword evidence="2" id="KW-1185">Reference proteome</keyword>
<feature type="non-terminal residue" evidence="1">
    <location>
        <position position="73"/>
    </location>
</feature>
<dbReference type="PANTHER" id="PTHR15180">
    <property type="entry name" value="GENERAL TRANSCRIPTION FACTOR 3C POLYPEPTIDE 1"/>
    <property type="match status" value="1"/>
</dbReference>
<dbReference type="GO" id="GO:0003677">
    <property type="term" value="F:DNA binding"/>
    <property type="evidence" value="ECO:0007669"/>
    <property type="project" value="InterPro"/>
</dbReference>
<name>A0AAV7M793_PLEWA</name>
<dbReference type="AlphaFoldDB" id="A0AAV7M793"/>
<evidence type="ECO:0000313" key="2">
    <source>
        <dbReference type="Proteomes" id="UP001066276"/>
    </source>
</evidence>
<dbReference type="PANTHER" id="PTHR15180:SF1">
    <property type="entry name" value="GENERAL TRANSCRIPTION FACTOR 3C POLYPEPTIDE 1"/>
    <property type="match status" value="1"/>
</dbReference>
<evidence type="ECO:0000313" key="1">
    <source>
        <dbReference type="EMBL" id="KAJ1098402.1"/>
    </source>
</evidence>
<dbReference type="EMBL" id="JANPWB010000014">
    <property type="protein sequence ID" value="KAJ1098402.1"/>
    <property type="molecule type" value="Genomic_DNA"/>
</dbReference>
<organism evidence="1 2">
    <name type="scientific">Pleurodeles waltl</name>
    <name type="common">Iberian ribbed newt</name>
    <dbReference type="NCBI Taxonomy" id="8319"/>
    <lineage>
        <taxon>Eukaryota</taxon>
        <taxon>Metazoa</taxon>
        <taxon>Chordata</taxon>
        <taxon>Craniata</taxon>
        <taxon>Vertebrata</taxon>
        <taxon>Euteleostomi</taxon>
        <taxon>Amphibia</taxon>
        <taxon>Batrachia</taxon>
        <taxon>Caudata</taxon>
        <taxon>Salamandroidea</taxon>
        <taxon>Salamandridae</taxon>
        <taxon>Pleurodelinae</taxon>
        <taxon>Pleurodeles</taxon>
    </lineage>
</organism>
<protein>
    <submittedName>
        <fullName evidence="1">Uncharacterized protein</fullName>
    </submittedName>
</protein>
<proteinExistence type="predicted"/>
<dbReference type="InterPro" id="IPR044210">
    <property type="entry name" value="Tfc3-like"/>
</dbReference>
<dbReference type="GO" id="GO:0006384">
    <property type="term" value="P:transcription initiation at RNA polymerase III promoter"/>
    <property type="evidence" value="ECO:0007669"/>
    <property type="project" value="InterPro"/>
</dbReference>
<feature type="non-terminal residue" evidence="1">
    <location>
        <position position="1"/>
    </location>
</feature>
<comment type="caution">
    <text evidence="1">The sequence shown here is derived from an EMBL/GenBank/DDBJ whole genome shotgun (WGS) entry which is preliminary data.</text>
</comment>
<dbReference type="GO" id="GO:0000127">
    <property type="term" value="C:transcription factor TFIIIC complex"/>
    <property type="evidence" value="ECO:0007669"/>
    <property type="project" value="InterPro"/>
</dbReference>
<accession>A0AAV7M793</accession>
<reference evidence="1" key="1">
    <citation type="journal article" date="2022" name="bioRxiv">
        <title>Sequencing and chromosome-scale assembly of the giantPleurodeles waltlgenome.</title>
        <authorList>
            <person name="Brown T."/>
            <person name="Elewa A."/>
            <person name="Iarovenko S."/>
            <person name="Subramanian E."/>
            <person name="Araus A.J."/>
            <person name="Petzold A."/>
            <person name="Susuki M."/>
            <person name="Suzuki K.-i.T."/>
            <person name="Hayashi T."/>
            <person name="Toyoda A."/>
            <person name="Oliveira C."/>
            <person name="Osipova E."/>
            <person name="Leigh N.D."/>
            <person name="Simon A."/>
            <person name="Yun M.H."/>
        </authorList>
    </citation>
    <scope>NUCLEOTIDE SEQUENCE</scope>
    <source>
        <strain evidence="1">20211129_DDA</strain>
        <tissue evidence="1">Liver</tissue>
    </source>
</reference>
<dbReference type="GO" id="GO:0042791">
    <property type="term" value="P:5S class rRNA transcription by RNA polymerase III"/>
    <property type="evidence" value="ECO:0007669"/>
    <property type="project" value="TreeGrafter"/>
</dbReference>